<evidence type="ECO:0000313" key="1">
    <source>
        <dbReference type="EMBL" id="MCI34244.1"/>
    </source>
</evidence>
<organism evidence="1 2">
    <name type="scientific">Trifolium medium</name>
    <dbReference type="NCBI Taxonomy" id="97028"/>
    <lineage>
        <taxon>Eukaryota</taxon>
        <taxon>Viridiplantae</taxon>
        <taxon>Streptophyta</taxon>
        <taxon>Embryophyta</taxon>
        <taxon>Tracheophyta</taxon>
        <taxon>Spermatophyta</taxon>
        <taxon>Magnoliopsida</taxon>
        <taxon>eudicotyledons</taxon>
        <taxon>Gunneridae</taxon>
        <taxon>Pentapetalae</taxon>
        <taxon>rosids</taxon>
        <taxon>fabids</taxon>
        <taxon>Fabales</taxon>
        <taxon>Fabaceae</taxon>
        <taxon>Papilionoideae</taxon>
        <taxon>50 kb inversion clade</taxon>
        <taxon>NPAAA clade</taxon>
        <taxon>Hologalegina</taxon>
        <taxon>IRL clade</taxon>
        <taxon>Trifolieae</taxon>
        <taxon>Trifolium</taxon>
    </lineage>
</organism>
<comment type="caution">
    <text evidence="1">The sequence shown here is derived from an EMBL/GenBank/DDBJ whole genome shotgun (WGS) entry which is preliminary data.</text>
</comment>
<dbReference type="EMBL" id="LXQA010211950">
    <property type="protein sequence ID" value="MCI34244.1"/>
    <property type="molecule type" value="Genomic_DNA"/>
</dbReference>
<accession>A0A392RDY6</accession>
<evidence type="ECO:0000313" key="2">
    <source>
        <dbReference type="Proteomes" id="UP000265520"/>
    </source>
</evidence>
<protein>
    <submittedName>
        <fullName evidence="1">Uncharacterized protein</fullName>
    </submittedName>
</protein>
<name>A0A392RDY6_9FABA</name>
<proteinExistence type="predicted"/>
<reference evidence="1 2" key="1">
    <citation type="journal article" date="2018" name="Front. Plant Sci.">
        <title>Red Clover (Trifolium pratense) and Zigzag Clover (T. medium) - A Picture of Genomic Similarities and Differences.</title>
        <authorList>
            <person name="Dluhosova J."/>
            <person name="Istvanek J."/>
            <person name="Nedelnik J."/>
            <person name="Repkova J."/>
        </authorList>
    </citation>
    <scope>NUCLEOTIDE SEQUENCE [LARGE SCALE GENOMIC DNA]</scope>
    <source>
        <strain evidence="2">cv. 10/8</strain>
        <tissue evidence="1">Leaf</tissue>
    </source>
</reference>
<dbReference type="AlphaFoldDB" id="A0A392RDY6"/>
<dbReference type="Proteomes" id="UP000265520">
    <property type="component" value="Unassembled WGS sequence"/>
</dbReference>
<keyword evidence="2" id="KW-1185">Reference proteome</keyword>
<sequence>MEFGAWSGQVFELEPEFWCSEMVADGRQGSPVTLFLSVVSSLELADAR</sequence>